<gene>
    <name evidence="1" type="ORF">NP493_42g08045</name>
</gene>
<evidence type="ECO:0000313" key="1">
    <source>
        <dbReference type="EMBL" id="KAK2191939.1"/>
    </source>
</evidence>
<accession>A0AAD9PBW0</accession>
<sequence length="71" mass="8246">MQAEVSYIHIHTRRYTCAYRHTCVCTYTPLKPQASFVPLLLRIECKCVCCKSSVFQPKSHPEITDTRRTPT</sequence>
<dbReference type="AlphaFoldDB" id="A0AAD9PBW0"/>
<dbReference type="Proteomes" id="UP001209878">
    <property type="component" value="Unassembled WGS sequence"/>
</dbReference>
<name>A0AAD9PBW0_RIDPI</name>
<evidence type="ECO:0000313" key="2">
    <source>
        <dbReference type="Proteomes" id="UP001209878"/>
    </source>
</evidence>
<organism evidence="1 2">
    <name type="scientific">Ridgeia piscesae</name>
    <name type="common">Tubeworm</name>
    <dbReference type="NCBI Taxonomy" id="27915"/>
    <lineage>
        <taxon>Eukaryota</taxon>
        <taxon>Metazoa</taxon>
        <taxon>Spiralia</taxon>
        <taxon>Lophotrochozoa</taxon>
        <taxon>Annelida</taxon>
        <taxon>Polychaeta</taxon>
        <taxon>Sedentaria</taxon>
        <taxon>Canalipalpata</taxon>
        <taxon>Sabellida</taxon>
        <taxon>Siboglinidae</taxon>
        <taxon>Ridgeia</taxon>
    </lineage>
</organism>
<comment type="caution">
    <text evidence="1">The sequence shown here is derived from an EMBL/GenBank/DDBJ whole genome shotgun (WGS) entry which is preliminary data.</text>
</comment>
<dbReference type="EMBL" id="JAODUO010000042">
    <property type="protein sequence ID" value="KAK2191939.1"/>
    <property type="molecule type" value="Genomic_DNA"/>
</dbReference>
<reference evidence="1" key="1">
    <citation type="journal article" date="2023" name="Mol. Biol. Evol.">
        <title>Third-Generation Sequencing Reveals the Adaptive Role of the Epigenome in Three Deep-Sea Polychaetes.</title>
        <authorList>
            <person name="Perez M."/>
            <person name="Aroh O."/>
            <person name="Sun Y."/>
            <person name="Lan Y."/>
            <person name="Juniper S.K."/>
            <person name="Young C.R."/>
            <person name="Angers B."/>
            <person name="Qian P.Y."/>
        </authorList>
    </citation>
    <scope>NUCLEOTIDE SEQUENCE</scope>
    <source>
        <strain evidence="1">R07B-5</strain>
    </source>
</reference>
<keyword evidence="2" id="KW-1185">Reference proteome</keyword>
<protein>
    <submittedName>
        <fullName evidence="1">Uncharacterized protein</fullName>
    </submittedName>
</protein>
<proteinExistence type="predicted"/>